<sequence length="83" mass="9206">MANLNPGTRPPKKQTKGAPPVTTTAPSGQENTKKPEPGSTAPLNFKPDAAFVKEWKVYCVTNDISQIDLFKKMFEYWKENHGG</sequence>
<feature type="region of interest" description="Disordered" evidence="1">
    <location>
        <begin position="1"/>
        <end position="45"/>
    </location>
</feature>
<dbReference type="EMBL" id="PP986400">
    <property type="protein sequence ID" value="XDJ03439.1"/>
    <property type="molecule type" value="Genomic_DNA"/>
</dbReference>
<reference evidence="2" key="1">
    <citation type="journal article" date="2024" name="Genome Announc.">
        <title>Genome sequence of H905.</title>
        <authorList>
            <person name="Whistler C."/>
            <person name="Calawa J."/>
        </authorList>
    </citation>
    <scope>NUCLEOTIDE SEQUENCE</scope>
</reference>
<organism evidence="2">
    <name type="scientific">Aliivibrio phage vB_Alvi_H905</name>
    <dbReference type="NCBI Taxonomy" id="3234039"/>
    <lineage>
        <taxon>Viruses</taxon>
    </lineage>
</organism>
<feature type="compositionally biased region" description="Polar residues" evidence="1">
    <location>
        <begin position="21"/>
        <end position="30"/>
    </location>
</feature>
<reference evidence="2" key="2">
    <citation type="submission" date="2024-07" db="EMBL/GenBank/DDBJ databases">
        <authorList>
            <person name="Foxall R."/>
        </authorList>
    </citation>
    <scope>NUCLEOTIDE SEQUENCE</scope>
</reference>
<evidence type="ECO:0000313" key="2">
    <source>
        <dbReference type="EMBL" id="XDJ03439.1"/>
    </source>
</evidence>
<gene>
    <name evidence="2" type="ORF">H905_00021</name>
</gene>
<protein>
    <submittedName>
        <fullName evidence="2">Uncharacterized protein</fullName>
    </submittedName>
</protein>
<accession>A0AB39C9T4</accession>
<name>A0AB39C9T4_9VIRU</name>
<proteinExistence type="predicted"/>
<evidence type="ECO:0000256" key="1">
    <source>
        <dbReference type="SAM" id="MobiDB-lite"/>
    </source>
</evidence>